<dbReference type="InterPro" id="IPR036397">
    <property type="entry name" value="RNaseH_sf"/>
</dbReference>
<proteinExistence type="predicted"/>
<dbReference type="Pfam" id="PF13683">
    <property type="entry name" value="rve_3"/>
    <property type="match status" value="1"/>
</dbReference>
<dbReference type="GO" id="GO:0015074">
    <property type="term" value="P:DNA integration"/>
    <property type="evidence" value="ECO:0007669"/>
    <property type="project" value="InterPro"/>
</dbReference>
<reference evidence="2" key="1">
    <citation type="submission" date="2019-08" db="EMBL/GenBank/DDBJ databases">
        <authorList>
            <person name="Kucharzyk K."/>
            <person name="Murdoch R.W."/>
            <person name="Higgins S."/>
            <person name="Loffler F."/>
        </authorList>
    </citation>
    <scope>NUCLEOTIDE SEQUENCE</scope>
</reference>
<dbReference type="AlphaFoldDB" id="A0A644ZWA8"/>
<protein>
    <recommendedName>
        <fullName evidence="1">Integrase catalytic domain-containing protein</fullName>
    </recommendedName>
</protein>
<comment type="caution">
    <text evidence="2">The sequence shown here is derived from an EMBL/GenBank/DDBJ whole genome shotgun (WGS) entry which is preliminary data.</text>
</comment>
<dbReference type="InterPro" id="IPR012337">
    <property type="entry name" value="RNaseH-like_sf"/>
</dbReference>
<sequence length="373" mass="42733">MCKTTQTDTFKRLRAVMKDVNGDNRQIVRTLQDQVEYLLEKVAILEEIATEENGGKSPVYSEAQKKRLAYRGRKLNEFLLATVEQTFAPGTIYGWHRELVGKKYDSTGTGQKKRGRKPISQEIVDEVLLLAERNPDWGYDRIAGTMRYLGYDVCASTVRHILDDHGIVPDPERRKRGDWNQFIETQQHVTAATDFAQVELMTPYGLVRESLLFFMDIGGREVRCGGIVHAPDSNWTAQVARNMCDMWDGFLLGKKYLIHDRDSLFNKQFDAVFESIGITIKKLPPFTPQMNARMENFIRALKTECLDKMIFSSAAQLRYAVNQYLEYWNHYRPHAGLGGAMVKPYEQDMDGEIAEVSFLGGLLHGYHRERCAA</sequence>
<dbReference type="Gene3D" id="3.30.420.10">
    <property type="entry name" value="Ribonuclease H-like superfamily/Ribonuclease H"/>
    <property type="match status" value="1"/>
</dbReference>
<gene>
    <name evidence="2" type="ORF">SDC9_91911</name>
</gene>
<evidence type="ECO:0000259" key="1">
    <source>
        <dbReference type="PROSITE" id="PS50994"/>
    </source>
</evidence>
<feature type="domain" description="Integrase catalytic" evidence="1">
    <location>
        <begin position="183"/>
        <end position="352"/>
    </location>
</feature>
<dbReference type="InterPro" id="IPR001584">
    <property type="entry name" value="Integrase_cat-core"/>
</dbReference>
<dbReference type="EMBL" id="VSSQ01010790">
    <property type="protein sequence ID" value="MPM45225.1"/>
    <property type="molecule type" value="Genomic_DNA"/>
</dbReference>
<organism evidence="2">
    <name type="scientific">bioreactor metagenome</name>
    <dbReference type="NCBI Taxonomy" id="1076179"/>
    <lineage>
        <taxon>unclassified sequences</taxon>
        <taxon>metagenomes</taxon>
        <taxon>ecological metagenomes</taxon>
    </lineage>
</organism>
<accession>A0A644ZWA8</accession>
<dbReference type="SUPFAM" id="SSF53098">
    <property type="entry name" value="Ribonuclease H-like"/>
    <property type="match status" value="1"/>
</dbReference>
<name>A0A644ZWA8_9ZZZZ</name>
<dbReference type="GO" id="GO:0003676">
    <property type="term" value="F:nucleic acid binding"/>
    <property type="evidence" value="ECO:0007669"/>
    <property type="project" value="InterPro"/>
</dbReference>
<dbReference type="PROSITE" id="PS50994">
    <property type="entry name" value="INTEGRASE"/>
    <property type="match status" value="1"/>
</dbReference>
<evidence type="ECO:0000313" key="2">
    <source>
        <dbReference type="EMBL" id="MPM45225.1"/>
    </source>
</evidence>